<keyword evidence="9" id="KW-1185">Reference proteome</keyword>
<dbReference type="GO" id="GO:0005524">
    <property type="term" value="F:ATP binding"/>
    <property type="evidence" value="ECO:0007669"/>
    <property type="project" value="UniProtKB-KW"/>
</dbReference>
<dbReference type="EMBL" id="JAATLK010000002">
    <property type="protein sequence ID" value="NIZ47632.1"/>
    <property type="molecule type" value="Genomic_DNA"/>
</dbReference>
<reference evidence="8" key="1">
    <citation type="submission" date="2020-03" db="EMBL/GenBank/DDBJ databases">
        <title>Spirochaetal bacteria isolated from arthropods constitute a novel genus Entomospira genus novum within the order Spirochaetales.</title>
        <authorList>
            <person name="Grana-Miraglia L."/>
            <person name="Sikutova S."/>
            <person name="Fingerle V."/>
            <person name="Sing A."/>
            <person name="Castillo-Ramirez S."/>
            <person name="Margos G."/>
            <person name="Rudolf I."/>
        </authorList>
    </citation>
    <scope>NUCLEOTIDE SEQUENCE</scope>
    <source>
        <strain evidence="8">BR208</strain>
    </source>
</reference>
<dbReference type="PANTHER" id="PTHR46566">
    <property type="entry name" value="1-PHOSPHOFRUCTOKINASE-RELATED"/>
    <property type="match status" value="1"/>
</dbReference>
<dbReference type="InterPro" id="IPR029056">
    <property type="entry name" value="Ribokinase-like"/>
</dbReference>
<dbReference type="InterPro" id="IPR017583">
    <property type="entry name" value="Tagatose/fructose_Pkinase"/>
</dbReference>
<dbReference type="GO" id="GO:0005829">
    <property type="term" value="C:cytosol"/>
    <property type="evidence" value="ECO:0007669"/>
    <property type="project" value="TreeGrafter"/>
</dbReference>
<dbReference type="SUPFAM" id="SSF53613">
    <property type="entry name" value="Ribokinase-like"/>
    <property type="match status" value="1"/>
</dbReference>
<protein>
    <submittedName>
        <fullName evidence="8">Hexose kinase</fullName>
        <ecNumber evidence="8">2.7.1.-</ecNumber>
    </submittedName>
</protein>
<evidence type="ECO:0000256" key="1">
    <source>
        <dbReference type="ARBA" id="ARBA00010688"/>
    </source>
</evidence>
<name>A0A968GD38_9SPIO</name>
<keyword evidence="3" id="KW-0547">Nucleotide-binding</keyword>
<dbReference type="GO" id="GO:0008443">
    <property type="term" value="F:phosphofructokinase activity"/>
    <property type="evidence" value="ECO:0007669"/>
    <property type="project" value="TreeGrafter"/>
</dbReference>
<dbReference type="InterPro" id="IPR011611">
    <property type="entry name" value="PfkB_dom"/>
</dbReference>
<comment type="caution">
    <text evidence="8">The sequence shown here is derived from an EMBL/GenBank/DDBJ whole genome shotgun (WGS) entry which is preliminary data.</text>
</comment>
<dbReference type="PANTHER" id="PTHR46566:SF1">
    <property type="entry name" value="1-PHOSPHOFRUCTOKINASE"/>
    <property type="match status" value="1"/>
</dbReference>
<dbReference type="AlphaFoldDB" id="A0A968GD38"/>
<dbReference type="Proteomes" id="UP000752013">
    <property type="component" value="Unassembled WGS sequence"/>
</dbReference>
<evidence type="ECO:0000256" key="5">
    <source>
        <dbReference type="ARBA" id="ARBA00022840"/>
    </source>
</evidence>
<evidence type="ECO:0000256" key="4">
    <source>
        <dbReference type="ARBA" id="ARBA00022777"/>
    </source>
</evidence>
<accession>A0A968GD38</accession>
<dbReference type="Gene3D" id="3.40.1190.20">
    <property type="match status" value="1"/>
</dbReference>
<evidence type="ECO:0000259" key="7">
    <source>
        <dbReference type="Pfam" id="PF00294"/>
    </source>
</evidence>
<evidence type="ECO:0000313" key="8">
    <source>
        <dbReference type="EMBL" id="NIZ47632.1"/>
    </source>
</evidence>
<feature type="domain" description="Carbohydrate kinase PfkB" evidence="7">
    <location>
        <begin position="7"/>
        <end position="288"/>
    </location>
</feature>
<dbReference type="NCBIfam" id="TIGR03168">
    <property type="entry name" value="1-PFK"/>
    <property type="match status" value="1"/>
</dbReference>
<evidence type="ECO:0000256" key="3">
    <source>
        <dbReference type="ARBA" id="ARBA00022741"/>
    </source>
</evidence>
<keyword evidence="4 8" id="KW-0418">Kinase</keyword>
<dbReference type="EC" id="2.7.1.-" evidence="8"/>
<keyword evidence="5" id="KW-0067">ATP-binding</keyword>
<evidence type="ECO:0000256" key="6">
    <source>
        <dbReference type="PIRNR" id="PIRNR000535"/>
    </source>
</evidence>
<dbReference type="Pfam" id="PF00294">
    <property type="entry name" value="PfkB"/>
    <property type="match status" value="1"/>
</dbReference>
<evidence type="ECO:0000256" key="2">
    <source>
        <dbReference type="ARBA" id="ARBA00022679"/>
    </source>
</evidence>
<sequence length="318" mass="35106">MHIYTLTMNPAIDLFIDTLQYQPNQVNRSQEWHVHANGKGVNVSLVLQQLGVSSRAMGFCGGFTGEFLVKTLQENSIASYFIQGEGVTRINSFVYVHENQSEFKINNPGPKANEEQRIALIQMIQEHLQPEDIIIISGSYLGVVDRPYMMHLIDIISAKGAKLVFDVDDTELFWYAVQHKPYLVKPSEEELIRFFAYPSVEEGDDSLDRASSILIEKGVAHVIISLGARGAYYAHQHLRLYAPAPQGKVVNTSCAGDAMLATFVAKQAVADLPLADALAYAVAAGSSTAFVPILSDLHDIESLKSRIHVQSMAKGEQL</sequence>
<keyword evidence="2 6" id="KW-0808">Transferase</keyword>
<comment type="similarity">
    <text evidence="1">Belongs to the carbohydrate kinase PfkB family.</text>
</comment>
<evidence type="ECO:0000313" key="9">
    <source>
        <dbReference type="Proteomes" id="UP000752013"/>
    </source>
</evidence>
<dbReference type="RefSeq" id="WP_167704259.1">
    <property type="nucleotide sequence ID" value="NZ_CP118169.1"/>
</dbReference>
<proteinExistence type="inferred from homology"/>
<dbReference type="PIRSF" id="PIRSF000535">
    <property type="entry name" value="1PFK/6PFK/LacC"/>
    <property type="match status" value="1"/>
</dbReference>
<gene>
    <name evidence="8" type="ORF">HCT46_06880</name>
</gene>
<organism evidence="8 9">
    <name type="scientific">Entomospira nematocerorum</name>
    <dbReference type="NCBI Taxonomy" id="2719987"/>
    <lineage>
        <taxon>Bacteria</taxon>
        <taxon>Pseudomonadati</taxon>
        <taxon>Spirochaetota</taxon>
        <taxon>Spirochaetia</taxon>
        <taxon>Spirochaetales</taxon>
        <taxon>Spirochaetaceae</taxon>
        <taxon>Entomospira</taxon>
    </lineage>
</organism>
<dbReference type="CDD" id="cd01164">
    <property type="entry name" value="FruK_PfkB_like"/>
    <property type="match status" value="1"/>
</dbReference>